<feature type="compositionally biased region" description="Polar residues" evidence="7">
    <location>
        <begin position="161"/>
        <end position="176"/>
    </location>
</feature>
<keyword evidence="3 6" id="KW-0833">Ubl conjugation pathway</keyword>
<dbReference type="InParanoid" id="E4UZ74"/>
<feature type="compositionally biased region" description="Pro residues" evidence="7">
    <location>
        <begin position="276"/>
        <end position="287"/>
    </location>
</feature>
<dbReference type="PANTHER" id="PTHR24006">
    <property type="entry name" value="UBIQUITIN CARBOXYL-TERMINAL HYDROLASE"/>
    <property type="match status" value="1"/>
</dbReference>
<evidence type="ECO:0000256" key="5">
    <source>
        <dbReference type="ARBA" id="ARBA00022807"/>
    </source>
</evidence>
<dbReference type="GO" id="GO:0005829">
    <property type="term" value="C:cytosol"/>
    <property type="evidence" value="ECO:0007669"/>
    <property type="project" value="TreeGrafter"/>
</dbReference>
<dbReference type="InterPro" id="IPR028889">
    <property type="entry name" value="USP"/>
</dbReference>
<comment type="similarity">
    <text evidence="6">Belongs to the peptidase C19 family.</text>
</comment>
<evidence type="ECO:0000256" key="2">
    <source>
        <dbReference type="ARBA" id="ARBA00022670"/>
    </source>
</evidence>
<dbReference type="Proteomes" id="UP000002669">
    <property type="component" value="Unassembled WGS sequence"/>
</dbReference>
<dbReference type="OMA" id="AMIMFMK"/>
<feature type="compositionally biased region" description="Polar residues" evidence="7">
    <location>
        <begin position="127"/>
        <end position="154"/>
    </location>
</feature>
<dbReference type="OrthoDB" id="429671at2759"/>
<dbReference type="PROSITE" id="PS00972">
    <property type="entry name" value="USP_1"/>
    <property type="match status" value="1"/>
</dbReference>
<evidence type="ECO:0000256" key="1">
    <source>
        <dbReference type="ARBA" id="ARBA00000707"/>
    </source>
</evidence>
<dbReference type="AlphaFoldDB" id="E4UZ74"/>
<feature type="compositionally biased region" description="Polar residues" evidence="7">
    <location>
        <begin position="855"/>
        <end position="867"/>
    </location>
</feature>
<dbReference type="PROSITE" id="PS50235">
    <property type="entry name" value="USP_3"/>
    <property type="match status" value="1"/>
</dbReference>
<feature type="region of interest" description="Disordered" evidence="7">
    <location>
        <begin position="107"/>
        <end position="388"/>
    </location>
</feature>
<feature type="compositionally biased region" description="Pro residues" evidence="7">
    <location>
        <begin position="110"/>
        <end position="123"/>
    </location>
</feature>
<feature type="compositionally biased region" description="Polar residues" evidence="7">
    <location>
        <begin position="364"/>
        <end position="378"/>
    </location>
</feature>
<dbReference type="GO" id="GO:0006508">
    <property type="term" value="P:proteolysis"/>
    <property type="evidence" value="ECO:0007669"/>
    <property type="project" value="UniProtKB-KW"/>
</dbReference>
<feature type="compositionally biased region" description="Pro residues" evidence="7">
    <location>
        <begin position="1"/>
        <end position="18"/>
    </location>
</feature>
<feature type="domain" description="USP" evidence="8">
    <location>
        <begin position="443"/>
        <end position="824"/>
    </location>
</feature>
<dbReference type="GO" id="GO:0004843">
    <property type="term" value="F:cysteine-type deubiquitinase activity"/>
    <property type="evidence" value="ECO:0007669"/>
    <property type="project" value="UniProtKB-UniRule"/>
</dbReference>
<feature type="compositionally biased region" description="Low complexity" evidence="7">
    <location>
        <begin position="310"/>
        <end position="330"/>
    </location>
</feature>
<dbReference type="EMBL" id="DS989826">
    <property type="protein sequence ID" value="EFR03404.1"/>
    <property type="molecule type" value="Genomic_DNA"/>
</dbReference>
<feature type="compositionally biased region" description="Low complexity" evidence="7">
    <location>
        <begin position="874"/>
        <end position="883"/>
    </location>
</feature>
<keyword evidence="10" id="KW-1185">Reference proteome</keyword>
<dbReference type="VEuPathDB" id="FungiDB:MGYG_06403"/>
<dbReference type="HOGENOM" id="CLU_008279_3_0_1"/>
<dbReference type="InterPro" id="IPR001394">
    <property type="entry name" value="Peptidase_C19_UCH"/>
</dbReference>
<gene>
    <name evidence="9" type="ORF">MGYG_06403</name>
</gene>
<evidence type="ECO:0000313" key="10">
    <source>
        <dbReference type="Proteomes" id="UP000002669"/>
    </source>
</evidence>
<dbReference type="GO" id="GO:0005634">
    <property type="term" value="C:nucleus"/>
    <property type="evidence" value="ECO:0007669"/>
    <property type="project" value="TreeGrafter"/>
</dbReference>
<feature type="compositionally biased region" description="Basic residues" evidence="7">
    <location>
        <begin position="42"/>
        <end position="62"/>
    </location>
</feature>
<comment type="catalytic activity">
    <reaction evidence="1 6">
        <text>Thiol-dependent hydrolysis of ester, thioester, amide, peptide and isopeptide bonds formed by the C-terminal Gly of ubiquitin (a 76-residue protein attached to proteins as an intracellular targeting signal).</text>
        <dbReference type="EC" id="3.4.19.12"/>
    </reaction>
</comment>
<evidence type="ECO:0000256" key="6">
    <source>
        <dbReference type="RuleBase" id="RU366025"/>
    </source>
</evidence>
<keyword evidence="5 6" id="KW-0788">Thiol protease</keyword>
<dbReference type="CDD" id="cd02257">
    <property type="entry name" value="Peptidase_C19"/>
    <property type="match status" value="1"/>
</dbReference>
<keyword evidence="2 6" id="KW-0645">Protease</keyword>
<sequence length="926" mass="101104">MNHHPPPLPHGQPPMPPPRRQHEVPYSSAPPNVRSPGYMAYHHPHPHPHALGHSHGHAHAHGHGPVPMPPPYGPQNFQNWYPYQQMPPHPPPMQPYPQYNAPLIVCSYPRPQPPNHAPPPPHMSPALRTQSSTPITSHPSAFSPTPPVSLSTPAITEPQEDQSTQYPSTRSGSEVGSNTSTNASTNNSARPTPPPITARRAEARSGVRQVFQPPLPWLSVPEAPFPSKPPRRRRKNRVTQPSSLAVELPSKDENEAEDTEPQVNNVEEQPSKPASVPQPEPDTPSLPPATTTTQQTPVHARQASTARAGVPVVPVVPLLSQSPSASKQSKPTIQSTPEKAGTAEAAAPPVIENGCAPTEDESQPPASSDTNSNETPSPAAQRAAPKSWADLVRSKAAAKQAAAASPQAGALALTRGESLAEALNSFGSNVDQYSEKIAFLEPRGLVNTGNMCYMNSILQVLIFCVPFYEFLDQIGRRAAHSFKSDSPLVDAMIMFLREFRVIDAASSVEKLRLRLKQNELEEYGESFIPEYVYQVIRHLPRFRDMRRGHQQDAQEFLGFLLEELHDECLLATKNAMADKSDVSTSSDVDSQSIADDSTGDGWLEVGHKQKASVTRSSGDSSGESPITRIFSGKIRSEFRVPGNKNSVTLEPYQSLQLDIGSPQVNNIIDALKGLTKPETMHGDFQSSRGPKVNATKQVFIEKLPPVLILHLKRFQYDNVTNGTQKIWKKIGYPLELEIPKEVFPPHRRNALSAQNGSLPKYRLIGVIYHHGKSASGGHYTVEVRRQDGREWVRFDDTYIRRVRSEEVAFGGSEEDPKLLSAALERHNNSTDQISSNNIYDQFDADEHDHPDNGRGWSQVNGSGSGSHSRQKSMAAAAAAAAAASGNASPKADSGKGTPTASSSARFGSSRDNKVAYLLFYQRIHSA</sequence>
<dbReference type="eggNOG" id="KOG1871">
    <property type="taxonomic scope" value="Eukaryota"/>
</dbReference>
<proteinExistence type="inferred from homology"/>
<dbReference type="Gene3D" id="3.90.70.10">
    <property type="entry name" value="Cysteine proteinases"/>
    <property type="match status" value="1"/>
</dbReference>
<dbReference type="InterPro" id="IPR050164">
    <property type="entry name" value="Peptidase_C19"/>
</dbReference>
<accession>E4UZ74</accession>
<dbReference type="FunCoup" id="E4UZ74">
    <property type="interactions" value="776"/>
</dbReference>
<dbReference type="GO" id="GO:0016579">
    <property type="term" value="P:protein deubiquitination"/>
    <property type="evidence" value="ECO:0007669"/>
    <property type="project" value="InterPro"/>
</dbReference>
<evidence type="ECO:0000256" key="3">
    <source>
        <dbReference type="ARBA" id="ARBA00022786"/>
    </source>
</evidence>
<feature type="compositionally biased region" description="Low complexity" evidence="7">
    <location>
        <begin position="582"/>
        <end position="592"/>
    </location>
</feature>
<dbReference type="PANTHER" id="PTHR24006:SF687">
    <property type="entry name" value="UBIQUITIN CARBOXYL-TERMINAL HYDROLASE 10"/>
    <property type="match status" value="1"/>
</dbReference>
<organism evidence="10">
    <name type="scientific">Arthroderma gypseum (strain ATCC MYA-4604 / CBS 118893)</name>
    <name type="common">Microsporum gypseum</name>
    <dbReference type="NCBI Taxonomy" id="535722"/>
    <lineage>
        <taxon>Eukaryota</taxon>
        <taxon>Fungi</taxon>
        <taxon>Dikarya</taxon>
        <taxon>Ascomycota</taxon>
        <taxon>Pezizomycotina</taxon>
        <taxon>Eurotiomycetes</taxon>
        <taxon>Eurotiomycetidae</taxon>
        <taxon>Onygenales</taxon>
        <taxon>Arthrodermataceae</taxon>
        <taxon>Nannizzia</taxon>
    </lineage>
</organism>
<feature type="region of interest" description="Disordered" evidence="7">
    <location>
        <begin position="842"/>
        <end position="907"/>
    </location>
</feature>
<dbReference type="InterPro" id="IPR018200">
    <property type="entry name" value="USP_CS"/>
</dbReference>
<dbReference type="Pfam" id="PF00443">
    <property type="entry name" value="UCH"/>
    <property type="match status" value="1"/>
</dbReference>
<dbReference type="PROSITE" id="PS00973">
    <property type="entry name" value="USP_2"/>
    <property type="match status" value="1"/>
</dbReference>
<dbReference type="STRING" id="535722.E4UZ74"/>
<feature type="compositionally biased region" description="Low complexity" evidence="7">
    <location>
        <begin position="177"/>
        <end position="190"/>
    </location>
</feature>
<evidence type="ECO:0000259" key="8">
    <source>
        <dbReference type="PROSITE" id="PS50235"/>
    </source>
</evidence>
<feature type="compositionally biased region" description="Low complexity" evidence="7">
    <location>
        <begin position="288"/>
        <end position="297"/>
    </location>
</feature>
<feature type="region of interest" description="Disordered" evidence="7">
    <location>
        <begin position="580"/>
        <end position="602"/>
    </location>
</feature>
<reference evidence="10" key="1">
    <citation type="journal article" date="2012" name="MBio">
        <title>Comparative genome analysis of Trichophyton rubrum and related dermatophytes reveals candidate genes involved in infection.</title>
        <authorList>
            <person name="Martinez D.A."/>
            <person name="Oliver B.G."/>
            <person name="Graeser Y."/>
            <person name="Goldberg J.M."/>
            <person name="Li W."/>
            <person name="Martinez-Rossi N.M."/>
            <person name="Monod M."/>
            <person name="Shelest E."/>
            <person name="Barton R.C."/>
            <person name="Birch E."/>
            <person name="Brakhage A.A."/>
            <person name="Chen Z."/>
            <person name="Gurr S.J."/>
            <person name="Heiman D."/>
            <person name="Heitman J."/>
            <person name="Kosti I."/>
            <person name="Rossi A."/>
            <person name="Saif S."/>
            <person name="Samalova M."/>
            <person name="Saunders C.W."/>
            <person name="Shea T."/>
            <person name="Summerbell R.C."/>
            <person name="Xu J."/>
            <person name="Young S."/>
            <person name="Zeng Q."/>
            <person name="Birren B.W."/>
            <person name="Cuomo C.A."/>
            <person name="White T.C."/>
        </authorList>
    </citation>
    <scope>NUCLEOTIDE SEQUENCE [LARGE SCALE GENOMIC DNA]</scope>
    <source>
        <strain evidence="10">ATCC MYA-4604 / CBS 118893</strain>
    </source>
</reference>
<evidence type="ECO:0000256" key="7">
    <source>
        <dbReference type="SAM" id="MobiDB-lite"/>
    </source>
</evidence>
<feature type="region of interest" description="Disordered" evidence="7">
    <location>
        <begin position="1"/>
        <end position="73"/>
    </location>
</feature>
<keyword evidence="4 6" id="KW-0378">Hydrolase</keyword>
<evidence type="ECO:0000313" key="9">
    <source>
        <dbReference type="EMBL" id="EFR03404.1"/>
    </source>
</evidence>
<name>E4UZ74_ARTGP</name>
<feature type="compositionally biased region" description="Polar residues" evidence="7">
    <location>
        <begin position="896"/>
        <end position="906"/>
    </location>
</feature>
<dbReference type="EC" id="3.4.19.12" evidence="6"/>
<protein>
    <recommendedName>
        <fullName evidence="6">Ubiquitin carboxyl-terminal hydrolase</fullName>
        <ecNumber evidence="6">3.4.19.12</ecNumber>
    </recommendedName>
</protein>
<evidence type="ECO:0000256" key="4">
    <source>
        <dbReference type="ARBA" id="ARBA00022801"/>
    </source>
</evidence>
<dbReference type="RefSeq" id="XP_003171858.1">
    <property type="nucleotide sequence ID" value="XM_003171810.1"/>
</dbReference>
<dbReference type="InterPro" id="IPR038765">
    <property type="entry name" value="Papain-like_cys_pep_sf"/>
</dbReference>
<dbReference type="GeneID" id="10027113"/>
<dbReference type="SUPFAM" id="SSF54001">
    <property type="entry name" value="Cysteine proteinases"/>
    <property type="match status" value="1"/>
</dbReference>